<dbReference type="EMBL" id="JBFOLJ010000012">
    <property type="protein sequence ID" value="KAL2487486.1"/>
    <property type="molecule type" value="Genomic_DNA"/>
</dbReference>
<dbReference type="AlphaFoldDB" id="A0ABD1RH75"/>
<evidence type="ECO:0000313" key="2">
    <source>
        <dbReference type="EMBL" id="KAL2487486.1"/>
    </source>
</evidence>
<evidence type="ECO:0000256" key="1">
    <source>
        <dbReference type="SAM" id="MobiDB-lite"/>
    </source>
</evidence>
<name>A0ABD1RH75_9LAMI</name>
<dbReference type="PANTHER" id="PTHR33675">
    <property type="entry name" value="NUCLEAR RECEPTOR FAMILY 2 GROUP C PROTEIN"/>
    <property type="match status" value="1"/>
</dbReference>
<comment type="caution">
    <text evidence="2">The sequence shown here is derived from an EMBL/GenBank/DDBJ whole genome shotgun (WGS) entry which is preliminary data.</text>
</comment>
<feature type="compositionally biased region" description="Polar residues" evidence="1">
    <location>
        <begin position="96"/>
        <end position="124"/>
    </location>
</feature>
<gene>
    <name evidence="2" type="ORF">Fot_40778</name>
</gene>
<organism evidence="2 3">
    <name type="scientific">Forsythia ovata</name>
    <dbReference type="NCBI Taxonomy" id="205694"/>
    <lineage>
        <taxon>Eukaryota</taxon>
        <taxon>Viridiplantae</taxon>
        <taxon>Streptophyta</taxon>
        <taxon>Embryophyta</taxon>
        <taxon>Tracheophyta</taxon>
        <taxon>Spermatophyta</taxon>
        <taxon>Magnoliopsida</taxon>
        <taxon>eudicotyledons</taxon>
        <taxon>Gunneridae</taxon>
        <taxon>Pentapetalae</taxon>
        <taxon>asterids</taxon>
        <taxon>lamiids</taxon>
        <taxon>Lamiales</taxon>
        <taxon>Oleaceae</taxon>
        <taxon>Forsythieae</taxon>
        <taxon>Forsythia</taxon>
    </lineage>
</organism>
<reference evidence="3" key="1">
    <citation type="submission" date="2024-07" db="EMBL/GenBank/DDBJ databases">
        <title>Two chromosome-level genome assemblies of Korean endemic species Abeliophyllum distichum and Forsythia ovata (Oleaceae).</title>
        <authorList>
            <person name="Jang H."/>
        </authorList>
    </citation>
    <scope>NUCLEOTIDE SEQUENCE [LARGE SCALE GENOMIC DNA]</scope>
</reference>
<dbReference type="PANTHER" id="PTHR33675:SF4">
    <property type="match status" value="1"/>
</dbReference>
<evidence type="ECO:0000313" key="3">
    <source>
        <dbReference type="Proteomes" id="UP001604277"/>
    </source>
</evidence>
<sequence length="132" mass="14629">MDITVVDENDKGLFTMFQNAANTLSLLYAQAVNQHKAAFQAGQKYSIVKLHEWMVEKQQEGKVITVAEIYDYMQGELNGHMPDVGMQGPNRIGASSRLQPEVASSSSAPITQQSRSSYQDQQMEIPSDGTMD</sequence>
<protein>
    <submittedName>
        <fullName evidence="2">Uncharacterized protein</fullName>
    </submittedName>
</protein>
<feature type="region of interest" description="Disordered" evidence="1">
    <location>
        <begin position="80"/>
        <end position="132"/>
    </location>
</feature>
<accession>A0ABD1RH75</accession>
<dbReference type="Proteomes" id="UP001604277">
    <property type="component" value="Unassembled WGS sequence"/>
</dbReference>
<keyword evidence="3" id="KW-1185">Reference proteome</keyword>
<proteinExistence type="predicted"/>